<dbReference type="AlphaFoldDB" id="A0A437A8J4"/>
<gene>
    <name evidence="2" type="ORF">DFL_001773</name>
</gene>
<dbReference type="EMBL" id="SAEB01000003">
    <property type="protein sequence ID" value="RVD87545.1"/>
    <property type="molecule type" value="Genomic_DNA"/>
</dbReference>
<sequence length="132" mass="14737">MPPTSFDAPQPTSSDKGIDEHSSPSNAASPSVVSSQGNRAGRNAEASSERGYRGSETGTTEMAEEEEEHRPQSPYIERNLRGTPAYPWYQQFAQPEETLSDRKRRLQEFLPAAVKRVNGSQVEEVEEVKRKE</sequence>
<organism evidence="2 3">
    <name type="scientific">Arthrobotrys flagrans</name>
    <name type="common">Nematode-trapping fungus</name>
    <name type="synonym">Trichothecium flagrans</name>
    <dbReference type="NCBI Taxonomy" id="97331"/>
    <lineage>
        <taxon>Eukaryota</taxon>
        <taxon>Fungi</taxon>
        <taxon>Dikarya</taxon>
        <taxon>Ascomycota</taxon>
        <taxon>Pezizomycotina</taxon>
        <taxon>Orbiliomycetes</taxon>
        <taxon>Orbiliales</taxon>
        <taxon>Orbiliaceae</taxon>
        <taxon>Arthrobotrys</taxon>
    </lineage>
</organism>
<dbReference type="OrthoDB" id="5374682at2759"/>
<proteinExistence type="predicted"/>
<evidence type="ECO:0000256" key="1">
    <source>
        <dbReference type="SAM" id="MobiDB-lite"/>
    </source>
</evidence>
<keyword evidence="3" id="KW-1185">Reference proteome</keyword>
<comment type="caution">
    <text evidence="2">The sequence shown here is derived from an EMBL/GenBank/DDBJ whole genome shotgun (WGS) entry which is preliminary data.</text>
</comment>
<reference evidence="2 3" key="1">
    <citation type="submission" date="2019-01" db="EMBL/GenBank/DDBJ databases">
        <title>Intercellular communication is required for trap formation in the nematode-trapping fungus Duddingtonia flagrans.</title>
        <authorList>
            <person name="Youssar L."/>
            <person name="Wernet V."/>
            <person name="Hensel N."/>
            <person name="Hildebrandt H.-G."/>
            <person name="Fischer R."/>
        </authorList>
    </citation>
    <scope>NUCLEOTIDE SEQUENCE [LARGE SCALE GENOMIC DNA]</scope>
    <source>
        <strain evidence="2 3">CBS H-5679</strain>
    </source>
</reference>
<feature type="compositionally biased region" description="Low complexity" evidence="1">
    <location>
        <begin position="23"/>
        <end position="35"/>
    </location>
</feature>
<accession>A0A437A8J4</accession>
<dbReference type="RefSeq" id="XP_067493089.1">
    <property type="nucleotide sequence ID" value="XM_067630446.1"/>
</dbReference>
<evidence type="ECO:0000313" key="2">
    <source>
        <dbReference type="EMBL" id="RVD87545.1"/>
    </source>
</evidence>
<dbReference type="GeneID" id="93584084"/>
<protein>
    <submittedName>
        <fullName evidence="2">Uncharacterized protein</fullName>
    </submittedName>
</protein>
<feature type="region of interest" description="Disordered" evidence="1">
    <location>
        <begin position="1"/>
        <end position="82"/>
    </location>
</feature>
<dbReference type="VEuPathDB" id="FungiDB:DFL_001773"/>
<evidence type="ECO:0000313" key="3">
    <source>
        <dbReference type="Proteomes" id="UP000283090"/>
    </source>
</evidence>
<dbReference type="Proteomes" id="UP000283090">
    <property type="component" value="Unassembled WGS sequence"/>
</dbReference>
<name>A0A437A8J4_ARTFL</name>